<evidence type="ECO:0000313" key="1">
    <source>
        <dbReference type="EMBL" id="KAJ4441858.1"/>
    </source>
</evidence>
<gene>
    <name evidence="1" type="ORF">ANN_11718</name>
</gene>
<comment type="caution">
    <text evidence="1">The sequence shown here is derived from an EMBL/GenBank/DDBJ whole genome shotgun (WGS) entry which is preliminary data.</text>
</comment>
<dbReference type="Proteomes" id="UP001148838">
    <property type="component" value="Unassembled WGS sequence"/>
</dbReference>
<name>A0ABQ8T7B4_PERAM</name>
<accession>A0ABQ8T7B4</accession>
<proteinExistence type="predicted"/>
<dbReference type="EMBL" id="JAJSOF020000015">
    <property type="protein sequence ID" value="KAJ4441858.1"/>
    <property type="molecule type" value="Genomic_DNA"/>
</dbReference>
<keyword evidence="2" id="KW-1185">Reference proteome</keyword>
<reference evidence="1 2" key="1">
    <citation type="journal article" date="2022" name="Allergy">
        <title>Genome assembly and annotation of Periplaneta americana reveal a comprehensive cockroach allergen profile.</title>
        <authorList>
            <person name="Wang L."/>
            <person name="Xiong Q."/>
            <person name="Saelim N."/>
            <person name="Wang L."/>
            <person name="Nong W."/>
            <person name="Wan A.T."/>
            <person name="Shi M."/>
            <person name="Liu X."/>
            <person name="Cao Q."/>
            <person name="Hui J.H.L."/>
            <person name="Sookrung N."/>
            <person name="Leung T.F."/>
            <person name="Tungtrongchitr A."/>
            <person name="Tsui S.K.W."/>
        </authorList>
    </citation>
    <scope>NUCLEOTIDE SEQUENCE [LARGE SCALE GENOMIC DNA]</scope>
    <source>
        <strain evidence="1">PWHHKU_190912</strain>
    </source>
</reference>
<evidence type="ECO:0000313" key="2">
    <source>
        <dbReference type="Proteomes" id="UP001148838"/>
    </source>
</evidence>
<sequence>MVLDPTICFERDTNQALQINDDKRAKYVPRLPYLSEKYGISLYNWDVAGLLFGARGCLPKFTCNILKSFKIPFYEVQKIDMLDVNPVTRLAPVSPVQPIILHFSDGGHSDGMTCHFDALYEKTQVSNFLFVKLGFDVTPEIKAHWSQIRRTRWPFDRTSSPDPVPREVSVKRLSHVNPKVWRGPILLEEGGDGSIRFGYQGYYRIFQHAHVPCDGLVPAFRQHTHRTGVCDQDHLQSYDGAIASCRNVGDLWATLYIEIALT</sequence>
<protein>
    <submittedName>
        <fullName evidence="1">Uncharacterized protein</fullName>
    </submittedName>
</protein>
<organism evidence="1 2">
    <name type="scientific">Periplaneta americana</name>
    <name type="common">American cockroach</name>
    <name type="synonym">Blatta americana</name>
    <dbReference type="NCBI Taxonomy" id="6978"/>
    <lineage>
        <taxon>Eukaryota</taxon>
        <taxon>Metazoa</taxon>
        <taxon>Ecdysozoa</taxon>
        <taxon>Arthropoda</taxon>
        <taxon>Hexapoda</taxon>
        <taxon>Insecta</taxon>
        <taxon>Pterygota</taxon>
        <taxon>Neoptera</taxon>
        <taxon>Polyneoptera</taxon>
        <taxon>Dictyoptera</taxon>
        <taxon>Blattodea</taxon>
        <taxon>Blattoidea</taxon>
        <taxon>Blattidae</taxon>
        <taxon>Blattinae</taxon>
        <taxon>Periplaneta</taxon>
    </lineage>
</organism>